<evidence type="ECO:0000256" key="5">
    <source>
        <dbReference type="ARBA" id="ARBA00022692"/>
    </source>
</evidence>
<accession>A0A7T5R1I3</accession>
<keyword evidence="4" id="KW-1003">Cell membrane</keyword>
<sequence>MKIGSLDRISIYRMATVMTALAALTILSIIVITPFVPAILLAVIFALSAWPAYSWLEKKLKGRRGLAAGLMTLILALCFILPLMFLASSLADNFAWISNNILNLVQNPPQQPPAWLATLPHVGPHIIEKWGAYVQDTDALTSLLVKQTAPATRGVAGVAGTFGRGAIDLSLGVLIAFFLFRNGVEAAERLSILIGKFLGPRGQHLLKVSKSTMIGVVYGMMGTAVAQGTLSAIGFMIAGVPAPIFLGFVTFILSFLPLGAPLIWVPATIWLFAEGHTGMGIFMGLWGLLAVSSIDNIIRPYFISLGSNLPLLVTLLGVFGGIIAFGFIGLFIGPTLLAVAYTLIIEWSYTEKNPTPANKAGEAPPSASLGS</sequence>
<organism evidence="9 10">
    <name type="scientific">Micavibrio aeruginosavorus</name>
    <dbReference type="NCBI Taxonomy" id="349221"/>
    <lineage>
        <taxon>Bacteria</taxon>
        <taxon>Pseudomonadati</taxon>
        <taxon>Bdellovibrionota</taxon>
        <taxon>Bdellovibrionia</taxon>
        <taxon>Bdellovibrionales</taxon>
        <taxon>Pseudobdellovibrionaceae</taxon>
        <taxon>Micavibrio</taxon>
    </lineage>
</organism>
<keyword evidence="3" id="KW-0813">Transport</keyword>
<dbReference type="GO" id="GO:0005886">
    <property type="term" value="C:plasma membrane"/>
    <property type="evidence" value="ECO:0007669"/>
    <property type="project" value="UniProtKB-SubCell"/>
</dbReference>
<evidence type="ECO:0000256" key="7">
    <source>
        <dbReference type="ARBA" id="ARBA00023136"/>
    </source>
</evidence>
<evidence type="ECO:0000256" key="3">
    <source>
        <dbReference type="ARBA" id="ARBA00022448"/>
    </source>
</evidence>
<dbReference type="AlphaFoldDB" id="A0A7T5R1I3"/>
<feature type="transmembrane region" description="Helical" evidence="8">
    <location>
        <begin position="12"/>
        <end position="32"/>
    </location>
</feature>
<feature type="transmembrane region" description="Helical" evidence="8">
    <location>
        <begin position="38"/>
        <end position="56"/>
    </location>
</feature>
<feature type="transmembrane region" description="Helical" evidence="8">
    <location>
        <begin position="318"/>
        <end position="344"/>
    </location>
</feature>
<protein>
    <submittedName>
        <fullName evidence="9">AI-2E family transporter</fullName>
    </submittedName>
</protein>
<feature type="transmembrane region" description="Helical" evidence="8">
    <location>
        <begin position="162"/>
        <end position="180"/>
    </location>
</feature>
<evidence type="ECO:0000256" key="4">
    <source>
        <dbReference type="ARBA" id="ARBA00022475"/>
    </source>
</evidence>
<dbReference type="Proteomes" id="UP000595362">
    <property type="component" value="Chromosome"/>
</dbReference>
<keyword evidence="6 8" id="KW-1133">Transmembrane helix</keyword>
<dbReference type="PANTHER" id="PTHR21716">
    <property type="entry name" value="TRANSMEMBRANE PROTEIN"/>
    <property type="match status" value="1"/>
</dbReference>
<evidence type="ECO:0000256" key="2">
    <source>
        <dbReference type="ARBA" id="ARBA00009773"/>
    </source>
</evidence>
<evidence type="ECO:0000256" key="8">
    <source>
        <dbReference type="SAM" id="Phobius"/>
    </source>
</evidence>
<proteinExistence type="inferred from homology"/>
<dbReference type="InterPro" id="IPR002549">
    <property type="entry name" value="AI-2E-like"/>
</dbReference>
<keyword evidence="7 8" id="KW-0472">Membrane</keyword>
<keyword evidence="5 8" id="KW-0812">Transmembrane</keyword>
<evidence type="ECO:0000313" key="10">
    <source>
        <dbReference type="Proteomes" id="UP000595362"/>
    </source>
</evidence>
<dbReference type="PANTHER" id="PTHR21716:SF67">
    <property type="entry name" value="TRANSPORT PROTEIN YDIK-RELATED"/>
    <property type="match status" value="1"/>
</dbReference>
<gene>
    <name evidence="9" type="ORF">HYS17_09890</name>
</gene>
<reference evidence="9 10" key="1">
    <citation type="submission" date="2020-07" db="EMBL/GenBank/DDBJ databases">
        <title>Huge and variable diversity of episymbiotic CPR bacteria and DPANN archaea in groundwater ecosystems.</title>
        <authorList>
            <person name="He C.Y."/>
            <person name="Keren R."/>
            <person name="Whittaker M."/>
            <person name="Farag I.F."/>
            <person name="Doudna J."/>
            <person name="Cate J.H.D."/>
            <person name="Banfield J.F."/>
        </authorList>
    </citation>
    <scope>NUCLEOTIDE SEQUENCE [LARGE SCALE GENOMIC DNA]</scope>
    <source>
        <strain evidence="9">NC_groundwater_70_Ag_B-0.1um_54_66</strain>
    </source>
</reference>
<dbReference type="EMBL" id="CP066681">
    <property type="protein sequence ID" value="QQG35804.1"/>
    <property type="molecule type" value="Genomic_DNA"/>
</dbReference>
<evidence type="ECO:0000256" key="6">
    <source>
        <dbReference type="ARBA" id="ARBA00022989"/>
    </source>
</evidence>
<evidence type="ECO:0000256" key="1">
    <source>
        <dbReference type="ARBA" id="ARBA00004651"/>
    </source>
</evidence>
<comment type="similarity">
    <text evidence="2">Belongs to the autoinducer-2 exporter (AI-2E) (TC 2.A.86) family.</text>
</comment>
<feature type="transmembrane region" description="Helical" evidence="8">
    <location>
        <begin position="68"/>
        <end position="91"/>
    </location>
</feature>
<name>A0A7T5R1I3_9BACT</name>
<evidence type="ECO:0000313" key="9">
    <source>
        <dbReference type="EMBL" id="QQG35804.1"/>
    </source>
</evidence>
<dbReference type="Pfam" id="PF01594">
    <property type="entry name" value="AI-2E_transport"/>
    <property type="match status" value="1"/>
</dbReference>
<comment type="subcellular location">
    <subcellularLocation>
        <location evidence="1">Cell membrane</location>
        <topology evidence="1">Multi-pass membrane protein</topology>
    </subcellularLocation>
</comment>